<organism evidence="1 2">
    <name type="scientific">Mucilaginibacter dorajii</name>
    <dbReference type="NCBI Taxonomy" id="692994"/>
    <lineage>
        <taxon>Bacteria</taxon>
        <taxon>Pseudomonadati</taxon>
        <taxon>Bacteroidota</taxon>
        <taxon>Sphingobacteriia</taxon>
        <taxon>Sphingobacteriales</taxon>
        <taxon>Sphingobacteriaceae</taxon>
        <taxon>Mucilaginibacter</taxon>
    </lineage>
</organism>
<evidence type="ECO:0000313" key="1">
    <source>
        <dbReference type="EMBL" id="GAA3960380.1"/>
    </source>
</evidence>
<accession>A0ABP7P652</accession>
<dbReference type="Pfam" id="PF13585">
    <property type="entry name" value="CHU_C"/>
    <property type="match status" value="1"/>
</dbReference>
<protein>
    <submittedName>
        <fullName evidence="1">Uncharacterized protein</fullName>
    </submittedName>
</protein>
<proteinExistence type="predicted"/>
<dbReference type="NCBIfam" id="TIGR02276">
    <property type="entry name" value="beta_rpt_yvtn"/>
    <property type="match status" value="3"/>
</dbReference>
<dbReference type="NCBIfam" id="TIGR04131">
    <property type="entry name" value="Bac_Flav_CTERM"/>
    <property type="match status" value="1"/>
</dbReference>
<dbReference type="InterPro" id="IPR015943">
    <property type="entry name" value="WD40/YVTN_repeat-like_dom_sf"/>
</dbReference>
<comment type="caution">
    <text evidence="1">The sequence shown here is derived from an EMBL/GenBank/DDBJ whole genome shotgun (WGS) entry which is preliminary data.</text>
</comment>
<dbReference type="InterPro" id="IPR011964">
    <property type="entry name" value="YVTN_b-propeller_repeat"/>
</dbReference>
<name>A0ABP7P652_9SPHI</name>
<dbReference type="SUPFAM" id="SSF50974">
    <property type="entry name" value="Nitrous oxide reductase, N-terminal domain"/>
    <property type="match status" value="1"/>
</dbReference>
<sequence length="485" mass="50143">MYAQNGQTVINNSATTAINFPGEGCIYQWVNSNPAIGLPASGVGNIAPFTAVNTGNSPITATITATSISQGYAYIANYHDNSISIINTETQEVSTLPATGFAPYGVAVDPYGTRAYVANLGDGNVLVIDTRTNRIINTIQVGDGPISLVTSRDGRELYVASENAGNVAVINTSTSLVDKYIPLPGVPYGLAISPDGKIIYTSLLGSGLAVSNLLAVNTATGDVIATIPVGTYPGGVAISPDGKRVYVACMQNLDDGTSDVTVINTGNNDIVAKINVGKSAIGVAVNPDGSKVYVTCLGGNRGQGGITVIDAQSNTIVSTITLGAISAGISFSPDGSKLYTGDTKANTVLVINTANNSTLATVPVGQDPSSFGSFVTAGYGCSIFPVKYTITVNPTNKPAVVIPNSFSPNGDGTNDTWVIKNIDNYANCTVAIYNRYGAKVYSSTGYQVVWNGLYHGVAIPSGTYYYIIDLKEGSKALSGSLTVLR</sequence>
<dbReference type="PANTHER" id="PTHR47197:SF3">
    <property type="entry name" value="DIHYDRO-HEME D1 DEHYDROGENASE"/>
    <property type="match status" value="1"/>
</dbReference>
<dbReference type="InterPro" id="IPR019405">
    <property type="entry name" value="Lactonase_7-beta_prop"/>
</dbReference>
<dbReference type="Proteomes" id="UP001500742">
    <property type="component" value="Unassembled WGS sequence"/>
</dbReference>
<evidence type="ECO:0000313" key="2">
    <source>
        <dbReference type="Proteomes" id="UP001500742"/>
    </source>
</evidence>
<dbReference type="PANTHER" id="PTHR47197">
    <property type="entry name" value="PROTEIN NIRF"/>
    <property type="match status" value="1"/>
</dbReference>
<keyword evidence="2" id="KW-1185">Reference proteome</keyword>
<dbReference type="InterPro" id="IPR026341">
    <property type="entry name" value="T9SS_type_B"/>
</dbReference>
<dbReference type="InterPro" id="IPR051200">
    <property type="entry name" value="Host-pathogen_enzymatic-act"/>
</dbReference>
<dbReference type="Gene3D" id="2.130.10.10">
    <property type="entry name" value="YVTN repeat-like/Quinoprotein amine dehydrogenase"/>
    <property type="match status" value="3"/>
</dbReference>
<gene>
    <name evidence="1" type="ORF">GCM10022210_05110</name>
</gene>
<dbReference type="Pfam" id="PF10282">
    <property type="entry name" value="Lactonase"/>
    <property type="match status" value="1"/>
</dbReference>
<reference evidence="2" key="1">
    <citation type="journal article" date="2019" name="Int. J. Syst. Evol. Microbiol.">
        <title>The Global Catalogue of Microorganisms (GCM) 10K type strain sequencing project: providing services to taxonomists for standard genome sequencing and annotation.</title>
        <authorList>
            <consortium name="The Broad Institute Genomics Platform"/>
            <consortium name="The Broad Institute Genome Sequencing Center for Infectious Disease"/>
            <person name="Wu L."/>
            <person name="Ma J."/>
        </authorList>
    </citation>
    <scope>NUCLEOTIDE SEQUENCE [LARGE SCALE GENOMIC DNA]</scope>
    <source>
        <strain evidence="2">JCM 16601</strain>
    </source>
</reference>
<dbReference type="InterPro" id="IPR011045">
    <property type="entry name" value="N2O_reductase_N"/>
</dbReference>
<dbReference type="EMBL" id="BAAAZC010000004">
    <property type="protein sequence ID" value="GAA3960380.1"/>
    <property type="molecule type" value="Genomic_DNA"/>
</dbReference>